<protein>
    <submittedName>
        <fullName evidence="1">Uncharacterized protein</fullName>
    </submittedName>
</protein>
<dbReference type="EMBL" id="JAPDRQ010000015">
    <property type="protein sequence ID" value="KAJ9662475.1"/>
    <property type="molecule type" value="Genomic_DNA"/>
</dbReference>
<organism evidence="1 2">
    <name type="scientific">Neophaeococcomyces mojaviensis</name>
    <dbReference type="NCBI Taxonomy" id="3383035"/>
    <lineage>
        <taxon>Eukaryota</taxon>
        <taxon>Fungi</taxon>
        <taxon>Dikarya</taxon>
        <taxon>Ascomycota</taxon>
        <taxon>Pezizomycotina</taxon>
        <taxon>Eurotiomycetes</taxon>
        <taxon>Chaetothyriomycetidae</taxon>
        <taxon>Chaetothyriales</taxon>
        <taxon>Chaetothyriales incertae sedis</taxon>
        <taxon>Neophaeococcomyces</taxon>
    </lineage>
</organism>
<comment type="caution">
    <text evidence="1">The sequence shown here is derived from an EMBL/GenBank/DDBJ whole genome shotgun (WGS) entry which is preliminary data.</text>
</comment>
<sequence>MANDQLPAILVARFLKARHFTQTLEVFLREANLSESLATTNPGDWTLEKLVEEKLQFDTSLNFERKDNDAAQAWTRPAPSISREPELQISTNVLSIRGDPLSDTLSITTADNACSCIAGSADTSHPTTSFRADSPILSTRFLQSGKFLLSTSMSGKIMLHDLVSQRLIAERRDHTRWAVNVAEHILADHRNCLIASVGWDQKIHVYAIPLDSNLSPLDKDIPPPVHTITLPSNPESVVFVKNPDTSALYLVFSRRDSSFLYYYRVDFPSSAQSTITLTDSGRQNLAPHSNAWVAFTPSALALHPRDPTLLAIATSHLPHLRVIIVRLLFPSAEPYNISDSANPTPASMARASLALQDREDAAITLQVTTLAPQTPYSTPQIAWRPDGSGLWVNGDDGVVRGVEAKTGKVVAQLQAHEAGSKVRTIWAGRVGQGENSKEILVSGGFDRKVFIWEVDTNSSSNSN</sequence>
<keyword evidence="2" id="KW-1185">Reference proteome</keyword>
<name>A0ACC3AHA0_9EURO</name>
<accession>A0ACC3AHA0</accession>
<evidence type="ECO:0000313" key="2">
    <source>
        <dbReference type="Proteomes" id="UP001172386"/>
    </source>
</evidence>
<proteinExistence type="predicted"/>
<dbReference type="Proteomes" id="UP001172386">
    <property type="component" value="Unassembled WGS sequence"/>
</dbReference>
<reference evidence="1" key="1">
    <citation type="submission" date="2022-10" db="EMBL/GenBank/DDBJ databases">
        <title>Culturing micro-colonial fungi from biological soil crusts in the Mojave desert and describing Neophaeococcomyces mojavensis, and introducing the new genera and species Taxawa tesnikishii.</title>
        <authorList>
            <person name="Kurbessoian T."/>
            <person name="Stajich J.E."/>
        </authorList>
    </citation>
    <scope>NUCLEOTIDE SEQUENCE</scope>
    <source>
        <strain evidence="1">JES_112</strain>
    </source>
</reference>
<evidence type="ECO:0000313" key="1">
    <source>
        <dbReference type="EMBL" id="KAJ9662475.1"/>
    </source>
</evidence>
<gene>
    <name evidence="1" type="ORF">H2198_001364</name>
</gene>